<sequence length="79" mass="9011">MVDGFNGLRHNPIIRSYDQHHNVRKVCPPGSHGGKRFVPRRINKGYPVSIDRNLISPNVLGNTTCFTRDYVSFANFVQQ</sequence>
<protein>
    <submittedName>
        <fullName evidence="1">Uncharacterized protein</fullName>
    </submittedName>
</protein>
<dbReference type="EMBL" id="VSSQ01089485">
    <property type="protein sequence ID" value="MPN35709.1"/>
    <property type="molecule type" value="Genomic_DNA"/>
</dbReference>
<comment type="caution">
    <text evidence="1">The sequence shown here is derived from an EMBL/GenBank/DDBJ whole genome shotgun (WGS) entry which is preliminary data.</text>
</comment>
<evidence type="ECO:0000313" key="1">
    <source>
        <dbReference type="EMBL" id="MPN35709.1"/>
    </source>
</evidence>
<reference evidence="1" key="1">
    <citation type="submission" date="2019-08" db="EMBL/GenBank/DDBJ databases">
        <authorList>
            <person name="Kucharzyk K."/>
            <person name="Murdoch R.W."/>
            <person name="Higgins S."/>
            <person name="Loffler F."/>
        </authorList>
    </citation>
    <scope>NUCLEOTIDE SEQUENCE</scope>
</reference>
<proteinExistence type="predicted"/>
<name>A0A645HC65_9ZZZZ</name>
<gene>
    <name evidence="1" type="ORF">SDC9_183207</name>
</gene>
<accession>A0A645HC65</accession>
<dbReference type="AlphaFoldDB" id="A0A645HC65"/>
<organism evidence="1">
    <name type="scientific">bioreactor metagenome</name>
    <dbReference type="NCBI Taxonomy" id="1076179"/>
    <lineage>
        <taxon>unclassified sequences</taxon>
        <taxon>metagenomes</taxon>
        <taxon>ecological metagenomes</taxon>
    </lineage>
</organism>